<keyword evidence="3" id="KW-1185">Reference proteome</keyword>
<name>A0A433TF20_ELYCH</name>
<evidence type="ECO:0000256" key="1">
    <source>
        <dbReference type="SAM" id="MobiDB-lite"/>
    </source>
</evidence>
<comment type="caution">
    <text evidence="2">The sequence shown here is derived from an EMBL/GenBank/DDBJ whole genome shotgun (WGS) entry which is preliminary data.</text>
</comment>
<feature type="region of interest" description="Disordered" evidence="1">
    <location>
        <begin position="200"/>
        <end position="225"/>
    </location>
</feature>
<proteinExistence type="predicted"/>
<feature type="compositionally biased region" description="Basic and acidic residues" evidence="1">
    <location>
        <begin position="211"/>
        <end position="225"/>
    </location>
</feature>
<dbReference type="EMBL" id="RQTK01000407">
    <property type="protein sequence ID" value="RUS80168.1"/>
    <property type="molecule type" value="Genomic_DNA"/>
</dbReference>
<organism evidence="2 3">
    <name type="scientific">Elysia chlorotica</name>
    <name type="common">Eastern emerald elysia</name>
    <name type="synonym">Sea slug</name>
    <dbReference type="NCBI Taxonomy" id="188477"/>
    <lineage>
        <taxon>Eukaryota</taxon>
        <taxon>Metazoa</taxon>
        <taxon>Spiralia</taxon>
        <taxon>Lophotrochozoa</taxon>
        <taxon>Mollusca</taxon>
        <taxon>Gastropoda</taxon>
        <taxon>Heterobranchia</taxon>
        <taxon>Euthyneura</taxon>
        <taxon>Panpulmonata</taxon>
        <taxon>Sacoglossa</taxon>
        <taxon>Placobranchoidea</taxon>
        <taxon>Plakobranchidae</taxon>
        <taxon>Elysia</taxon>
    </lineage>
</organism>
<dbReference type="AlphaFoldDB" id="A0A433TF20"/>
<protein>
    <submittedName>
        <fullName evidence="2">Uncharacterized protein</fullName>
    </submittedName>
</protein>
<sequence length="225" mass="25076">MLYHVPSEINKTLANNSDKEAQIMSLQANSTLSLQEANTQEKQVSQLMVHAYSLEETSDSAYTTNQESCYLNNVPEFSSLPADKNQSHSVTALNDATKDAVTSVVSDTLLIQECSNLSDIQVCMPHAEESNISYNPENFLTRMLNNDQNDVEDKEERRGQDHSADVIHSANKESVMISKENKAMHPNQADGIQLYEELITPSSENDGLRLPTEDHPFGTDQISEK</sequence>
<evidence type="ECO:0000313" key="2">
    <source>
        <dbReference type="EMBL" id="RUS80168.1"/>
    </source>
</evidence>
<evidence type="ECO:0000313" key="3">
    <source>
        <dbReference type="Proteomes" id="UP000271974"/>
    </source>
</evidence>
<dbReference type="Proteomes" id="UP000271974">
    <property type="component" value="Unassembled WGS sequence"/>
</dbReference>
<reference evidence="2 3" key="1">
    <citation type="submission" date="2019-01" db="EMBL/GenBank/DDBJ databases">
        <title>A draft genome assembly of the solar-powered sea slug Elysia chlorotica.</title>
        <authorList>
            <person name="Cai H."/>
            <person name="Li Q."/>
            <person name="Fang X."/>
            <person name="Li J."/>
            <person name="Curtis N.E."/>
            <person name="Altenburger A."/>
            <person name="Shibata T."/>
            <person name="Feng M."/>
            <person name="Maeda T."/>
            <person name="Schwartz J.A."/>
            <person name="Shigenobu S."/>
            <person name="Lundholm N."/>
            <person name="Nishiyama T."/>
            <person name="Yang H."/>
            <person name="Hasebe M."/>
            <person name="Li S."/>
            <person name="Pierce S.K."/>
            <person name="Wang J."/>
        </authorList>
    </citation>
    <scope>NUCLEOTIDE SEQUENCE [LARGE SCALE GENOMIC DNA]</scope>
    <source>
        <strain evidence="2">EC2010</strain>
        <tissue evidence="2">Whole organism of an adult</tissue>
    </source>
</reference>
<gene>
    <name evidence="2" type="ORF">EGW08_012057</name>
</gene>
<accession>A0A433TF20</accession>